<accession>M2SVL9</accession>
<reference evidence="1 2" key="1">
    <citation type="journal article" date="2012" name="PLoS Pathog.">
        <title>Diverse lifestyles and strategies of plant pathogenesis encoded in the genomes of eighteen Dothideomycetes fungi.</title>
        <authorList>
            <person name="Ohm R.A."/>
            <person name="Feau N."/>
            <person name="Henrissat B."/>
            <person name="Schoch C.L."/>
            <person name="Horwitz B.A."/>
            <person name="Barry K.W."/>
            <person name="Condon B.J."/>
            <person name="Copeland A.C."/>
            <person name="Dhillon B."/>
            <person name="Glaser F."/>
            <person name="Hesse C.N."/>
            <person name="Kosti I."/>
            <person name="LaButti K."/>
            <person name="Lindquist E.A."/>
            <person name="Lucas S."/>
            <person name="Salamov A.A."/>
            <person name="Bradshaw R.E."/>
            <person name="Ciuffetti L."/>
            <person name="Hamelin R.C."/>
            <person name="Kema G.H.J."/>
            <person name="Lawrence C."/>
            <person name="Scott J.A."/>
            <person name="Spatafora J.W."/>
            <person name="Turgeon B.G."/>
            <person name="de Wit P.J.G.M."/>
            <person name="Zhong S."/>
            <person name="Goodwin S.B."/>
            <person name="Grigoriev I.V."/>
        </authorList>
    </citation>
    <scope>NUCLEOTIDE SEQUENCE [LARGE SCALE GENOMIC DNA]</scope>
    <source>
        <strain evidence="2">ND90Pr / ATCC 201652</strain>
    </source>
</reference>
<dbReference type="RefSeq" id="XP_007703253.1">
    <property type="nucleotide sequence ID" value="XM_007705063.1"/>
</dbReference>
<evidence type="ECO:0000313" key="2">
    <source>
        <dbReference type="Proteomes" id="UP000016934"/>
    </source>
</evidence>
<name>M2SVL9_COCSN</name>
<dbReference type="GeneID" id="19134895"/>
<gene>
    <name evidence="1" type="ORF">COCSADRAFT_236915</name>
</gene>
<sequence length="150" mass="17184">MDACLTASLTPFLPTYFPYPRVCAPHGLMSNSDLFVRSSHHIVPPCLIVITGGGGVLDHPQRTDTFVSISRPFDATITLFIRMQKKSQGVYDTTTSFHRSRLGFLGNDGPYRHEKERERDFPYLGDRRPFRFRYVMRSILSSRLIELESV</sequence>
<protein>
    <submittedName>
        <fullName evidence="1">Uncharacterized protein</fullName>
    </submittedName>
</protein>
<keyword evidence="2" id="KW-1185">Reference proteome</keyword>
<dbReference type="HOGENOM" id="CLU_1740371_0_0_1"/>
<dbReference type="AlphaFoldDB" id="M2SVL9"/>
<proteinExistence type="predicted"/>
<evidence type="ECO:0000313" key="1">
    <source>
        <dbReference type="EMBL" id="EMD60882.1"/>
    </source>
</evidence>
<organism evidence="1 2">
    <name type="scientific">Cochliobolus sativus (strain ND90Pr / ATCC 201652)</name>
    <name type="common">Common root rot and spot blotch fungus</name>
    <name type="synonym">Bipolaris sorokiniana</name>
    <dbReference type="NCBI Taxonomy" id="665912"/>
    <lineage>
        <taxon>Eukaryota</taxon>
        <taxon>Fungi</taxon>
        <taxon>Dikarya</taxon>
        <taxon>Ascomycota</taxon>
        <taxon>Pezizomycotina</taxon>
        <taxon>Dothideomycetes</taxon>
        <taxon>Pleosporomycetidae</taxon>
        <taxon>Pleosporales</taxon>
        <taxon>Pleosporineae</taxon>
        <taxon>Pleosporaceae</taxon>
        <taxon>Bipolaris</taxon>
    </lineage>
</organism>
<dbReference type="Proteomes" id="UP000016934">
    <property type="component" value="Unassembled WGS sequence"/>
</dbReference>
<dbReference type="EMBL" id="KB445649">
    <property type="protein sequence ID" value="EMD60882.1"/>
    <property type="molecule type" value="Genomic_DNA"/>
</dbReference>
<dbReference type="KEGG" id="bsc:COCSADRAFT_236915"/>
<reference evidence="2" key="2">
    <citation type="journal article" date="2013" name="PLoS Genet.">
        <title>Comparative genome structure, secondary metabolite, and effector coding capacity across Cochliobolus pathogens.</title>
        <authorList>
            <person name="Condon B.J."/>
            <person name="Leng Y."/>
            <person name="Wu D."/>
            <person name="Bushley K.E."/>
            <person name="Ohm R.A."/>
            <person name="Otillar R."/>
            <person name="Martin J."/>
            <person name="Schackwitz W."/>
            <person name="Grimwood J."/>
            <person name="MohdZainudin N."/>
            <person name="Xue C."/>
            <person name="Wang R."/>
            <person name="Manning V.A."/>
            <person name="Dhillon B."/>
            <person name="Tu Z.J."/>
            <person name="Steffenson B.J."/>
            <person name="Salamov A."/>
            <person name="Sun H."/>
            <person name="Lowry S."/>
            <person name="LaButti K."/>
            <person name="Han J."/>
            <person name="Copeland A."/>
            <person name="Lindquist E."/>
            <person name="Barry K."/>
            <person name="Schmutz J."/>
            <person name="Baker S.E."/>
            <person name="Ciuffetti L.M."/>
            <person name="Grigoriev I.V."/>
            <person name="Zhong S."/>
            <person name="Turgeon B.G."/>
        </authorList>
    </citation>
    <scope>NUCLEOTIDE SEQUENCE [LARGE SCALE GENOMIC DNA]</scope>
    <source>
        <strain evidence="2">ND90Pr / ATCC 201652</strain>
    </source>
</reference>